<feature type="domain" description="Inositol 1,3,4-trisphosphate 5/6-kinase ATP-grasp" evidence="9">
    <location>
        <begin position="119"/>
        <end position="315"/>
    </location>
</feature>
<evidence type="ECO:0000256" key="4">
    <source>
        <dbReference type="ARBA" id="ARBA00022723"/>
    </source>
</evidence>
<evidence type="ECO:0000256" key="5">
    <source>
        <dbReference type="ARBA" id="ARBA00022741"/>
    </source>
</evidence>
<dbReference type="InterPro" id="IPR008656">
    <property type="entry name" value="Inositol_tetrakis-P_1-kinase"/>
</dbReference>
<dbReference type="Pfam" id="PF05770">
    <property type="entry name" value="Ins134_P3_kin"/>
    <property type="match status" value="1"/>
</dbReference>
<dbReference type="Gene3D" id="3.40.50.11370">
    <property type="match status" value="1"/>
</dbReference>
<comment type="cofactor">
    <cofactor evidence="1">
        <name>Mg(2+)</name>
        <dbReference type="ChEBI" id="CHEBI:18420"/>
    </cofactor>
</comment>
<evidence type="ECO:0000256" key="6">
    <source>
        <dbReference type="ARBA" id="ARBA00022777"/>
    </source>
</evidence>
<organism evidence="11 12">
    <name type="scientific">Frankliniella occidentalis</name>
    <name type="common">Western flower thrips</name>
    <name type="synonym">Euthrips occidentalis</name>
    <dbReference type="NCBI Taxonomy" id="133901"/>
    <lineage>
        <taxon>Eukaryota</taxon>
        <taxon>Metazoa</taxon>
        <taxon>Ecdysozoa</taxon>
        <taxon>Arthropoda</taxon>
        <taxon>Hexapoda</taxon>
        <taxon>Insecta</taxon>
        <taxon>Pterygota</taxon>
        <taxon>Neoptera</taxon>
        <taxon>Paraneoptera</taxon>
        <taxon>Thysanoptera</taxon>
        <taxon>Terebrantia</taxon>
        <taxon>Thripoidea</taxon>
        <taxon>Thripidae</taxon>
        <taxon>Frankliniella</taxon>
    </lineage>
</organism>
<dbReference type="GO" id="GO:0052725">
    <property type="term" value="F:inositol-1,3,4-trisphosphate 6-kinase activity"/>
    <property type="evidence" value="ECO:0007669"/>
    <property type="project" value="InterPro"/>
</dbReference>
<sequence length="443" mass="49050">MENQNSRVIGYYVTEKKNAKMNWSEFGNVCRNHGFSLMKVNLQESLENQGPFFAIIHKMTEVILKASTGDLEATSALENVESYIKSHPEVIVVDSLDGVRSLMDRSRYYRIVQNSDLAEDKVFTPTFVDLTSTDLKENLQRLNDAGVTYPFICKPSVSHGSDAHQMAIVFNKEGVADCRPPCVAQSFINHNAVLYKIYIVGDDFNVSERPSLKNFAPSDSKTIFFTTSDVSKADSRSSLTVLDPEDSAVAPSSSPDVQRLQHIVSTLRRELGMLLLGVDVVIEHGSGRYGIIDINVFPSYEGFPNFFQTLMNYIYDPASKNSGAIKKSRRLSDEAAETSSARKYEKLNHLKDDFSNSSPSASEKNLLLGVSNKKTNSLECDQDDSGFDTSDSSDERKKKWCIARGRGGQSRRVAQQVEGFSISPLDSSANVNDHCVRAGLGGV</sequence>
<comment type="similarity">
    <text evidence="2">Belongs to the ITPK1 family.</text>
</comment>
<dbReference type="PANTHER" id="PTHR14217:SF1">
    <property type="entry name" value="INOSITOL-TETRAKISPHOSPHATE 1-KINASE"/>
    <property type="match status" value="1"/>
</dbReference>
<dbReference type="GO" id="GO:0005737">
    <property type="term" value="C:cytoplasm"/>
    <property type="evidence" value="ECO:0007669"/>
    <property type="project" value="TreeGrafter"/>
</dbReference>
<evidence type="ECO:0000256" key="8">
    <source>
        <dbReference type="ARBA" id="ARBA00022842"/>
    </source>
</evidence>
<dbReference type="RefSeq" id="XP_026294248.1">
    <property type="nucleotide sequence ID" value="XM_026438463.2"/>
</dbReference>
<dbReference type="Pfam" id="PF17927">
    <property type="entry name" value="Ins134_P3_kin_N"/>
    <property type="match status" value="1"/>
</dbReference>
<keyword evidence="7" id="KW-0067">ATP-binding</keyword>
<accession>A0A6J1TLP8</accession>
<evidence type="ECO:0000313" key="12">
    <source>
        <dbReference type="RefSeq" id="XP_026294248.1"/>
    </source>
</evidence>
<reference evidence="12" key="1">
    <citation type="submission" date="2025-08" db="UniProtKB">
        <authorList>
            <consortium name="RefSeq"/>
        </authorList>
    </citation>
    <scope>IDENTIFICATION</scope>
    <source>
        <tissue evidence="12">Whole organism</tissue>
    </source>
</reference>
<feature type="domain" description="Inositol-tetrakisphosphate 1-kinase N-terminal" evidence="10">
    <location>
        <begin position="8"/>
        <end position="97"/>
    </location>
</feature>
<proteinExistence type="inferred from homology"/>
<evidence type="ECO:0000313" key="11">
    <source>
        <dbReference type="Proteomes" id="UP000504606"/>
    </source>
</evidence>
<name>A0A6J1TLP8_FRAOC</name>
<keyword evidence="8" id="KW-0460">Magnesium</keyword>
<dbReference type="FunFam" id="3.30.470.20:FF:000047">
    <property type="entry name" value="Inositol-tetrakisphosphate 1-kinase 4"/>
    <property type="match status" value="1"/>
</dbReference>
<evidence type="ECO:0000256" key="3">
    <source>
        <dbReference type="ARBA" id="ARBA00022679"/>
    </source>
</evidence>
<evidence type="ECO:0000259" key="10">
    <source>
        <dbReference type="Pfam" id="PF17927"/>
    </source>
</evidence>
<dbReference type="OrthoDB" id="25308at2759"/>
<keyword evidence="11" id="KW-1185">Reference proteome</keyword>
<evidence type="ECO:0000259" key="9">
    <source>
        <dbReference type="Pfam" id="PF05770"/>
    </source>
</evidence>
<dbReference type="PANTHER" id="PTHR14217">
    <property type="entry name" value="INOSITOL-TETRAKISPHOSPHATE 1-KINASE"/>
    <property type="match status" value="1"/>
</dbReference>
<dbReference type="Gene3D" id="3.30.1490.220">
    <property type="match status" value="1"/>
</dbReference>
<evidence type="ECO:0000256" key="7">
    <source>
        <dbReference type="ARBA" id="ARBA00022840"/>
    </source>
</evidence>
<evidence type="ECO:0000256" key="2">
    <source>
        <dbReference type="ARBA" id="ARBA00009601"/>
    </source>
</evidence>
<dbReference type="GO" id="GO:0052726">
    <property type="term" value="F:inositol-1,3,4-trisphosphate 5-kinase activity"/>
    <property type="evidence" value="ECO:0007669"/>
    <property type="project" value="InterPro"/>
</dbReference>
<dbReference type="GeneID" id="113218210"/>
<protein>
    <submittedName>
        <fullName evidence="12">Inositol-tetrakisphosphate 1-kinase</fullName>
    </submittedName>
</protein>
<gene>
    <name evidence="12" type="primary">LOC113218210</name>
</gene>
<dbReference type="GO" id="GO:0000287">
    <property type="term" value="F:magnesium ion binding"/>
    <property type="evidence" value="ECO:0007669"/>
    <property type="project" value="InterPro"/>
</dbReference>
<dbReference type="GO" id="GO:0005524">
    <property type="term" value="F:ATP binding"/>
    <property type="evidence" value="ECO:0007669"/>
    <property type="project" value="UniProtKB-KW"/>
</dbReference>
<keyword evidence="3" id="KW-0808">Transferase</keyword>
<dbReference type="AlphaFoldDB" id="A0A6J1TLP8"/>
<dbReference type="SUPFAM" id="SSF56059">
    <property type="entry name" value="Glutathione synthetase ATP-binding domain-like"/>
    <property type="match status" value="1"/>
</dbReference>
<dbReference type="Proteomes" id="UP000504606">
    <property type="component" value="Unplaced"/>
</dbReference>
<dbReference type="GO" id="GO:0032957">
    <property type="term" value="P:inositol trisphosphate metabolic process"/>
    <property type="evidence" value="ECO:0007669"/>
    <property type="project" value="InterPro"/>
</dbReference>
<dbReference type="InterPro" id="IPR040464">
    <property type="entry name" value="InsP(3)kin_ATP-grasp"/>
</dbReference>
<keyword evidence="4" id="KW-0479">Metal-binding</keyword>
<keyword evidence="6" id="KW-0418">Kinase</keyword>
<dbReference type="GO" id="GO:0047325">
    <property type="term" value="F:inositol-3,4,5,6-tetrakisphosphate 1-kinase activity"/>
    <property type="evidence" value="ECO:0007669"/>
    <property type="project" value="InterPro"/>
</dbReference>
<dbReference type="InterPro" id="IPR041429">
    <property type="entry name" value="ITPK1_N"/>
</dbReference>
<dbReference type="KEGG" id="foc:113218210"/>
<evidence type="ECO:0000256" key="1">
    <source>
        <dbReference type="ARBA" id="ARBA00001946"/>
    </source>
</evidence>
<keyword evidence="5" id="KW-0547">Nucleotide-binding</keyword>